<dbReference type="EMBL" id="BAAAZK010000002">
    <property type="protein sequence ID" value="GAA4171957.1"/>
    <property type="molecule type" value="Genomic_DNA"/>
</dbReference>
<reference evidence="2" key="1">
    <citation type="journal article" date="2019" name="Int. J. Syst. Evol. Microbiol.">
        <title>The Global Catalogue of Microorganisms (GCM) 10K type strain sequencing project: providing services to taxonomists for standard genome sequencing and annotation.</title>
        <authorList>
            <consortium name="The Broad Institute Genomics Platform"/>
            <consortium name="The Broad Institute Genome Sequencing Center for Infectious Disease"/>
            <person name="Wu L."/>
            <person name="Ma J."/>
        </authorList>
    </citation>
    <scope>NUCLEOTIDE SEQUENCE [LARGE SCALE GENOMIC DNA]</scope>
    <source>
        <strain evidence="2">JCM 16722</strain>
    </source>
</reference>
<proteinExistence type="predicted"/>
<evidence type="ECO:0000313" key="2">
    <source>
        <dbReference type="Proteomes" id="UP001500167"/>
    </source>
</evidence>
<evidence type="ECO:0000313" key="1">
    <source>
        <dbReference type="EMBL" id="GAA4171957.1"/>
    </source>
</evidence>
<organism evidence="1 2">
    <name type="scientific">Sphingobacterium ginsenosidimutans</name>
    <dbReference type="NCBI Taxonomy" id="687845"/>
    <lineage>
        <taxon>Bacteria</taxon>
        <taxon>Pseudomonadati</taxon>
        <taxon>Bacteroidota</taxon>
        <taxon>Sphingobacteriia</taxon>
        <taxon>Sphingobacteriales</taxon>
        <taxon>Sphingobacteriaceae</taxon>
        <taxon>Sphingobacterium</taxon>
    </lineage>
</organism>
<accession>A0ABP7ZWF0</accession>
<comment type="caution">
    <text evidence="1">The sequence shown here is derived from an EMBL/GenBank/DDBJ whole genome shotgun (WGS) entry which is preliminary data.</text>
</comment>
<gene>
    <name evidence="1" type="ORF">GCM10022218_12840</name>
</gene>
<dbReference type="Proteomes" id="UP001500167">
    <property type="component" value="Unassembled WGS sequence"/>
</dbReference>
<keyword evidence="2" id="KW-1185">Reference proteome</keyword>
<name>A0ABP7ZWF0_9SPHI</name>
<dbReference type="RefSeq" id="WP_346085007.1">
    <property type="nucleotide sequence ID" value="NZ_BAAAZK010000002.1"/>
</dbReference>
<protein>
    <recommendedName>
        <fullName evidence="3">Lipocalin-like domain-containing protein</fullName>
    </recommendedName>
</protein>
<sequence>MLISCDKESRSEFATGISEKGILGRWKLVETTSSNGTAGLNKVDMSSENYIVTFYSNGKIEAPDFPCSGEYFFEKNKAGDDGDHKLSASFDKCKSSQALWYTINGNADARIVDHNNLILNSKTCDEPCTRIYRRLKE</sequence>
<evidence type="ECO:0008006" key="3">
    <source>
        <dbReference type="Google" id="ProtNLM"/>
    </source>
</evidence>